<proteinExistence type="predicted"/>
<evidence type="ECO:0000313" key="2">
    <source>
        <dbReference type="EMBL" id="MDD7973393.1"/>
    </source>
</evidence>
<name>A0ABT5TE37_9RHOB</name>
<reference evidence="2" key="1">
    <citation type="submission" date="2023-02" db="EMBL/GenBank/DDBJ databases">
        <title>Description of Roseinatronobacter alkalisoli sp. nov., an alkaliphilic bacerium isolated from soda soil.</title>
        <authorList>
            <person name="Wei W."/>
        </authorList>
    </citation>
    <scope>NUCLEOTIDE SEQUENCE</scope>
    <source>
        <strain evidence="2">HJB301</strain>
    </source>
</reference>
<gene>
    <name evidence="2" type="ORF">PUT78_20165</name>
</gene>
<keyword evidence="1" id="KW-0472">Membrane</keyword>
<feature type="transmembrane region" description="Helical" evidence="1">
    <location>
        <begin position="75"/>
        <end position="95"/>
    </location>
</feature>
<dbReference type="EMBL" id="JAQZSM010000032">
    <property type="protein sequence ID" value="MDD7973393.1"/>
    <property type="molecule type" value="Genomic_DNA"/>
</dbReference>
<evidence type="ECO:0000256" key="1">
    <source>
        <dbReference type="SAM" id="Phobius"/>
    </source>
</evidence>
<evidence type="ECO:0000313" key="3">
    <source>
        <dbReference type="Proteomes" id="UP001431784"/>
    </source>
</evidence>
<sequence length="119" mass="13458">MDEFDRRIAEALAEDDLGLPEDAREPGFFSLAFSTMRGPQGWVTWVMLVMQTAMFLIAIWAGWNFFAATEELSAIKWGLSAATLMILATQMKLALMPHMQANRVILALRRLELRLAVKN</sequence>
<keyword evidence="1" id="KW-0812">Transmembrane</keyword>
<dbReference type="Proteomes" id="UP001431784">
    <property type="component" value="Unassembled WGS sequence"/>
</dbReference>
<keyword evidence="1" id="KW-1133">Transmembrane helix</keyword>
<feature type="transmembrane region" description="Helical" evidence="1">
    <location>
        <begin position="42"/>
        <end position="63"/>
    </location>
</feature>
<accession>A0ABT5TE37</accession>
<comment type="caution">
    <text evidence="2">The sequence shown here is derived from an EMBL/GenBank/DDBJ whole genome shotgun (WGS) entry which is preliminary data.</text>
</comment>
<dbReference type="RefSeq" id="WP_274354061.1">
    <property type="nucleotide sequence ID" value="NZ_JAQZSM010000032.1"/>
</dbReference>
<dbReference type="InterPro" id="IPR046659">
    <property type="entry name" value="DUF6768"/>
</dbReference>
<organism evidence="2 3">
    <name type="scientific">Roseinatronobacter alkalisoli</name>
    <dbReference type="NCBI Taxonomy" id="3028235"/>
    <lineage>
        <taxon>Bacteria</taxon>
        <taxon>Pseudomonadati</taxon>
        <taxon>Pseudomonadota</taxon>
        <taxon>Alphaproteobacteria</taxon>
        <taxon>Rhodobacterales</taxon>
        <taxon>Paracoccaceae</taxon>
        <taxon>Roseinatronobacter</taxon>
    </lineage>
</organism>
<dbReference type="Pfam" id="PF20556">
    <property type="entry name" value="DUF6768"/>
    <property type="match status" value="1"/>
</dbReference>
<protein>
    <submittedName>
        <fullName evidence="2">Uncharacterized protein</fullName>
    </submittedName>
</protein>
<keyword evidence="3" id="KW-1185">Reference proteome</keyword>